<evidence type="ECO:0000256" key="2">
    <source>
        <dbReference type="ARBA" id="ARBA00023239"/>
    </source>
</evidence>
<dbReference type="SUPFAM" id="SSF52317">
    <property type="entry name" value="Class I glutamine amidotransferase-like"/>
    <property type="match status" value="1"/>
</dbReference>
<dbReference type="InterPro" id="IPR029062">
    <property type="entry name" value="Class_I_gatase-like"/>
</dbReference>
<evidence type="ECO:0000313" key="6">
    <source>
        <dbReference type="EMBL" id="RMC96976.1"/>
    </source>
</evidence>
<proteinExistence type="inferred from homology"/>
<keyword evidence="6" id="KW-0315">Glutamine amidotransferase</keyword>
<feature type="domain" description="DJ-1/PfpI" evidence="5">
    <location>
        <begin position="59"/>
        <end position="257"/>
    </location>
</feature>
<dbReference type="Gene3D" id="3.40.50.880">
    <property type="match status" value="1"/>
</dbReference>
<keyword evidence="1" id="KW-0346">Stress response</keyword>
<dbReference type="GO" id="GO:0005737">
    <property type="term" value="C:cytoplasm"/>
    <property type="evidence" value="ECO:0007669"/>
    <property type="project" value="TreeGrafter"/>
</dbReference>
<dbReference type="EMBL" id="RFAR01000044">
    <property type="protein sequence ID" value="RMC96976.1"/>
    <property type="molecule type" value="Genomic_DNA"/>
</dbReference>
<evidence type="ECO:0000259" key="5">
    <source>
        <dbReference type="Pfam" id="PF01965"/>
    </source>
</evidence>
<feature type="chain" id="PRO_5019412230" evidence="4">
    <location>
        <begin position="25"/>
        <end position="265"/>
    </location>
</feature>
<keyword evidence="2" id="KW-0456">Lyase</keyword>
<dbReference type="Proteomes" id="UP000274139">
    <property type="component" value="Unassembled WGS sequence"/>
</dbReference>
<dbReference type="GO" id="GO:0019172">
    <property type="term" value="F:glyoxalase III activity"/>
    <property type="evidence" value="ECO:0007669"/>
    <property type="project" value="TreeGrafter"/>
</dbReference>
<dbReference type="GO" id="GO:0019243">
    <property type="term" value="P:methylglyoxal catabolic process to D-lactate via S-lactoyl-glutathione"/>
    <property type="evidence" value="ECO:0007669"/>
    <property type="project" value="TreeGrafter"/>
</dbReference>
<reference evidence="6 7" key="1">
    <citation type="submission" date="2018-10" db="EMBL/GenBank/DDBJ databases">
        <title>Draft genome sequence of Aquitalea MWU14-2217 isolated from a wild cranberry bog in Provincetown, Massachusetts.</title>
        <authorList>
            <person name="Ebadzadsahrai G."/>
            <person name="Soby S."/>
        </authorList>
    </citation>
    <scope>NUCLEOTIDE SEQUENCE [LARGE SCALE GENOMIC DNA]</scope>
    <source>
        <strain evidence="6 7">MWU14-2217</strain>
    </source>
</reference>
<comment type="caution">
    <text evidence="6">The sequence shown here is derived from an EMBL/GenBank/DDBJ whole genome shotgun (WGS) entry which is preliminary data.</text>
</comment>
<protein>
    <submittedName>
        <fullName evidence="6">Type 1 glutamine amidotransferase domain-containing protein</fullName>
    </submittedName>
</protein>
<dbReference type="GO" id="GO:0016740">
    <property type="term" value="F:transferase activity"/>
    <property type="evidence" value="ECO:0007669"/>
    <property type="project" value="UniProtKB-KW"/>
</dbReference>
<keyword evidence="4" id="KW-0732">Signal</keyword>
<keyword evidence="7" id="KW-1185">Reference proteome</keyword>
<dbReference type="Pfam" id="PF01965">
    <property type="entry name" value="DJ-1_PfpI"/>
    <property type="match status" value="1"/>
</dbReference>
<accession>A0A454JHV3</accession>
<dbReference type="InterPro" id="IPR050325">
    <property type="entry name" value="Prot/Nucl_acid_deglycase"/>
</dbReference>
<dbReference type="CDD" id="cd03141">
    <property type="entry name" value="GATase1_Hsp31_like"/>
    <property type="match status" value="1"/>
</dbReference>
<dbReference type="OrthoDB" id="9792284at2"/>
<evidence type="ECO:0000256" key="1">
    <source>
        <dbReference type="ARBA" id="ARBA00023016"/>
    </source>
</evidence>
<gene>
    <name evidence="6" type="ORF">EAY64_11280</name>
</gene>
<evidence type="ECO:0000313" key="7">
    <source>
        <dbReference type="Proteomes" id="UP000274139"/>
    </source>
</evidence>
<feature type="signal peptide" evidence="4">
    <location>
        <begin position="1"/>
        <end position="24"/>
    </location>
</feature>
<dbReference type="PANTHER" id="PTHR48094">
    <property type="entry name" value="PROTEIN/NUCLEIC ACID DEGLYCASE DJ-1-RELATED"/>
    <property type="match status" value="1"/>
</dbReference>
<evidence type="ECO:0000256" key="3">
    <source>
        <dbReference type="ARBA" id="ARBA00038493"/>
    </source>
</evidence>
<keyword evidence="6" id="KW-0808">Transferase</keyword>
<dbReference type="PANTHER" id="PTHR48094:SF11">
    <property type="entry name" value="GLUTATHIONE-INDEPENDENT GLYOXALASE HSP31-RELATED"/>
    <property type="match status" value="1"/>
</dbReference>
<evidence type="ECO:0000256" key="4">
    <source>
        <dbReference type="SAM" id="SignalP"/>
    </source>
</evidence>
<comment type="similarity">
    <text evidence="3">Belongs to the peptidase C56 family. HSP31-like subfamily.</text>
</comment>
<name>A0A454JHV3_9NEIS</name>
<dbReference type="AlphaFoldDB" id="A0A454JHV3"/>
<organism evidence="6 7">
    <name type="scientific">Aquitalea palustris</name>
    <dbReference type="NCBI Taxonomy" id="2480983"/>
    <lineage>
        <taxon>Bacteria</taxon>
        <taxon>Pseudomonadati</taxon>
        <taxon>Pseudomonadota</taxon>
        <taxon>Betaproteobacteria</taxon>
        <taxon>Neisseriales</taxon>
        <taxon>Chromobacteriaceae</taxon>
        <taxon>Aquitalea</taxon>
    </lineage>
</organism>
<sequence length="265" mass="28701">MGRMSIFKQIILLACLLMMKTAIANGMPEMPTPSDQILLVVTSHDRYPSRTDSTGLWLAELTHVYDVLLEAGYSVDLVSPLGGKVPIDPRSLGWLYLDAAAKARLHDPKFMALLQSSQAAADIDPAVYRAIFFTGGHGTMWDFRSNKALKRIAEGIYRHGGIVSSVCHGAAGLLDLEAEDGTPLIAGHRLTGFSNLEETLSGVRSQVPYLLQSELEAKGARYEKSIIPFRSYVVTDGRFVTGQNPGSSQEVALALLAALKNGTQP</sequence>
<dbReference type="InterPro" id="IPR002818">
    <property type="entry name" value="DJ-1/PfpI"/>
</dbReference>